<proteinExistence type="predicted"/>
<protein>
    <submittedName>
        <fullName evidence="1">Uncharacterized protein</fullName>
    </submittedName>
</protein>
<name>M4VY40_9BACT</name>
<dbReference type="RefSeq" id="WP_015467626.1">
    <property type="nucleotide sequence ID" value="NC_020812.1"/>
</dbReference>
<evidence type="ECO:0000313" key="1">
    <source>
        <dbReference type="EMBL" id="AGH98089.1"/>
    </source>
</evidence>
<dbReference type="Proteomes" id="UP000011932">
    <property type="component" value="Chromosome"/>
</dbReference>
<dbReference type="EMBL" id="CP003538">
    <property type="protein sequence ID" value="AGH98089.1"/>
    <property type="molecule type" value="Genomic_DNA"/>
</dbReference>
<gene>
    <name evidence="1" type="ORF">A11S_1276</name>
</gene>
<organism evidence="1 2">
    <name type="scientific">Micavibrio aeruginosavorus EPB</name>
    <dbReference type="NCBI Taxonomy" id="349215"/>
    <lineage>
        <taxon>Bacteria</taxon>
        <taxon>Pseudomonadati</taxon>
        <taxon>Bdellovibrionota</taxon>
        <taxon>Bdellovibrionia</taxon>
        <taxon>Bdellovibrionales</taxon>
        <taxon>Pseudobdellovibrionaceae</taxon>
        <taxon>Micavibrio</taxon>
    </lineage>
</organism>
<dbReference type="HOGENOM" id="CLU_1364899_0_0_5"/>
<dbReference type="KEGG" id="man:A11S_1276"/>
<dbReference type="OrthoDB" id="9820719at2"/>
<dbReference type="AlphaFoldDB" id="M4VY40"/>
<dbReference type="STRING" id="349215.A11S_1276"/>
<reference evidence="1 2" key="1">
    <citation type="journal article" date="2013" name="ISME J.">
        <title>By their genes ye shall know them: genomic signatures of predatory bacteria.</title>
        <authorList>
            <person name="Pasternak Z."/>
            <person name="Pietrokovski S."/>
            <person name="Rotem O."/>
            <person name="Gophna U."/>
            <person name="Lurie-Weinberger M.N."/>
            <person name="Jurkevitch E."/>
        </authorList>
    </citation>
    <scope>NUCLEOTIDE SEQUENCE [LARGE SCALE GENOMIC DNA]</scope>
    <source>
        <strain evidence="1">EPB</strain>
    </source>
</reference>
<accession>M4VY40</accession>
<evidence type="ECO:0000313" key="2">
    <source>
        <dbReference type="Proteomes" id="UP000011932"/>
    </source>
</evidence>
<sequence>MGQNKKWLLDMDWNQDVAAFEKIVGRHIYTNPQSLERLDDVMNALSEFFHEGDGYAEIKASLAWLYMGGVPGDVKTGFSPYMQAFLTDWHALQVEMAQHGIVPREGARSNAEAESRQLAKLFNIIAMDDALKNARHDPLMGHRMLPKKIEQAKAWSAFWGDTNHPRLDQGHIGRVTLMQNRHMNIVTDLDWRAHMPRNDF</sequence>